<dbReference type="InterPro" id="IPR023959">
    <property type="entry name" value="LpqB"/>
</dbReference>
<accession>A0A0B5EW67</accession>
<reference evidence="10 11" key="1">
    <citation type="submission" date="2015-01" db="EMBL/GenBank/DDBJ databases">
        <title>Enhanced salinomycin production by adjusting the supply of polyketide extender units in Streptomyce albus DSM 41398.</title>
        <authorList>
            <person name="Lu C."/>
        </authorList>
    </citation>
    <scope>NUCLEOTIDE SEQUENCE [LARGE SCALE GENOMIC DNA]</scope>
    <source>
        <strain evidence="11">ATCC 21838 / DSM 41398 / FERM P-419 / JCM 4703 / NBRC 107858</strain>
    </source>
</reference>
<organism evidence="10 11">
    <name type="scientific">Streptomyces albus (strain ATCC 21838 / DSM 41398 / FERM P-419 / JCM 4703 / NBRC 107858)</name>
    <dbReference type="NCBI Taxonomy" id="1081613"/>
    <lineage>
        <taxon>Bacteria</taxon>
        <taxon>Bacillati</taxon>
        <taxon>Actinomycetota</taxon>
        <taxon>Actinomycetes</taxon>
        <taxon>Kitasatosporales</taxon>
        <taxon>Streptomycetaceae</taxon>
        <taxon>Streptomyces</taxon>
    </lineage>
</organism>
<feature type="domain" description="GerMN" evidence="9">
    <location>
        <begin position="227"/>
        <end position="323"/>
    </location>
</feature>
<evidence type="ECO:0000313" key="10">
    <source>
        <dbReference type="EMBL" id="AJE82926.1"/>
    </source>
</evidence>
<gene>
    <name evidence="6" type="primary">lpqB</name>
    <name evidence="10" type="ORF">SLNWT_2550</name>
</gene>
<keyword evidence="2 6" id="KW-0732">Signal</keyword>
<feature type="region of interest" description="Disordered" evidence="7">
    <location>
        <begin position="150"/>
        <end position="170"/>
    </location>
</feature>
<dbReference type="PROSITE" id="PS51257">
    <property type="entry name" value="PROKAR_LIPOPROTEIN"/>
    <property type="match status" value="1"/>
</dbReference>
<keyword evidence="3 6" id="KW-0472">Membrane</keyword>
<keyword evidence="1 6" id="KW-1003">Cell membrane</keyword>
<keyword evidence="4 6" id="KW-0564">Palmitate</keyword>
<dbReference type="GO" id="GO:0005886">
    <property type="term" value="C:plasma membrane"/>
    <property type="evidence" value="ECO:0007669"/>
    <property type="project" value="UniProtKB-SubCell"/>
</dbReference>
<evidence type="ECO:0000256" key="8">
    <source>
        <dbReference type="SAM" id="SignalP"/>
    </source>
</evidence>
<evidence type="ECO:0000256" key="6">
    <source>
        <dbReference type="HAMAP-Rule" id="MF_01373"/>
    </source>
</evidence>
<feature type="signal peptide" evidence="8">
    <location>
        <begin position="1"/>
        <end position="28"/>
    </location>
</feature>
<evidence type="ECO:0000313" key="11">
    <source>
        <dbReference type="Proteomes" id="UP000031523"/>
    </source>
</evidence>
<keyword evidence="11" id="KW-1185">Reference proteome</keyword>
<evidence type="ECO:0000256" key="1">
    <source>
        <dbReference type="ARBA" id="ARBA00022475"/>
    </source>
</evidence>
<protein>
    <recommendedName>
        <fullName evidence="6">Lipoprotein LpqB</fullName>
    </recommendedName>
</protein>
<name>A0A0B5EW67_STRA4</name>
<dbReference type="InterPro" id="IPR019606">
    <property type="entry name" value="GerMN"/>
</dbReference>
<feature type="chain" id="PRO_5039630443" description="Lipoprotein LpqB" evidence="8">
    <location>
        <begin position="29"/>
        <end position="618"/>
    </location>
</feature>
<evidence type="ECO:0000259" key="9">
    <source>
        <dbReference type="SMART" id="SM00909"/>
    </source>
</evidence>
<dbReference type="Pfam" id="PF25976">
    <property type="entry name" value="LpqB_N"/>
    <property type="match status" value="1"/>
</dbReference>
<dbReference type="Proteomes" id="UP000031523">
    <property type="component" value="Chromosome"/>
</dbReference>
<dbReference type="EMBL" id="CP010519">
    <property type="protein sequence ID" value="AJE82926.1"/>
    <property type="molecule type" value="Genomic_DNA"/>
</dbReference>
<dbReference type="InterPro" id="IPR018910">
    <property type="entry name" value="LpqB_C"/>
</dbReference>
<dbReference type="SUPFAM" id="SSF63829">
    <property type="entry name" value="Calcium-dependent phosphotriesterase"/>
    <property type="match status" value="1"/>
</dbReference>
<evidence type="ECO:0000256" key="5">
    <source>
        <dbReference type="ARBA" id="ARBA00023288"/>
    </source>
</evidence>
<evidence type="ECO:0000256" key="4">
    <source>
        <dbReference type="ARBA" id="ARBA00023139"/>
    </source>
</evidence>
<dbReference type="HAMAP" id="MF_01373">
    <property type="entry name" value="LpqB_lipoprot"/>
    <property type="match status" value="1"/>
</dbReference>
<comment type="similarity">
    <text evidence="6">Belongs to the LpqB lipoprotein family.</text>
</comment>
<dbReference type="Pfam" id="PF10647">
    <property type="entry name" value="Gmad1"/>
    <property type="match status" value="1"/>
</dbReference>
<dbReference type="Pfam" id="PF10646">
    <property type="entry name" value="Germane"/>
    <property type="match status" value="1"/>
</dbReference>
<dbReference type="SMART" id="SM00909">
    <property type="entry name" value="Germane"/>
    <property type="match status" value="1"/>
</dbReference>
<comment type="subcellular location">
    <subcellularLocation>
        <location evidence="6">Cell membrane</location>
        <topology evidence="6">Lipid-anchor</topology>
    </subcellularLocation>
</comment>
<proteinExistence type="inferred from homology"/>
<sequence>MADDRSRRRTGRPLRTALVLGCSGALLAGCASMPDTGDVRGVEPSQRPDAQVRVFAMPPPQKATPDEIIQGFLEALTSDDPQFEMARKYLTREASRNWHPESSTTVLADGPSTEATDRGSTQDGQPGRNWLLTGREVAKVDGRRAYTPRKSTYSEPVHLSMDPDVEGGPEWRIDRPPSGVVLGESDFQRIYRSVSKYYYAADTVPSDGGQGDVVADPVYVRERIDPLTQTVRSLLEGPTEWLDPAVTSLFPKGTRLAAGTKGLAPDDQNTLTVPLTRQADRVDLRRCKLMATQILYTLEDLTPAGIEEVKLLRSDGRQLCPPLREDDAEAAAPHRTAGQARYQYFLDGQRRLVRLFGTSTGHKAEPVPGAFGEGGRKLRGAAVSREEDKAAGVSLDGRSLYVSSLVQGAELGEPVISSSAKAEDNRLTAPSWDGRGDLWVADRDPLDPQLYLLKDGAGTPKPVTVAGLGKGRIQAVRVAADGVRIALLVADGGKKSLRVGRVQRTPGENGPARVSVHQLRTAAPQMEDVTAMSWAGGSRLVVVGREEGGVQQIRYVQCDGSAPAGGVLPGLTGAEEIAAAEDERLPLIAHSDDGIVRLPPGAPWQTVVGEGTAPVYPG</sequence>
<evidence type="ECO:0000256" key="7">
    <source>
        <dbReference type="SAM" id="MobiDB-lite"/>
    </source>
</evidence>
<dbReference type="AlphaFoldDB" id="A0A0B5EW67"/>
<keyword evidence="5 6" id="KW-0449">Lipoprotein</keyword>
<feature type="region of interest" description="Disordered" evidence="7">
    <location>
        <begin position="94"/>
        <end position="129"/>
    </location>
</feature>
<dbReference type="KEGG" id="sals:SLNWT_2550"/>
<evidence type="ECO:0000256" key="2">
    <source>
        <dbReference type="ARBA" id="ARBA00022729"/>
    </source>
</evidence>
<evidence type="ECO:0000256" key="3">
    <source>
        <dbReference type="ARBA" id="ARBA00023136"/>
    </source>
</evidence>
<dbReference type="InterPro" id="IPR059026">
    <property type="entry name" value="LpqB_N"/>
</dbReference>